<organism evidence="4 5">
    <name type="scientific">Biomphalaria glabrata</name>
    <name type="common">Bloodfluke planorb</name>
    <name type="synonym">Freshwater snail</name>
    <dbReference type="NCBI Taxonomy" id="6526"/>
    <lineage>
        <taxon>Eukaryota</taxon>
        <taxon>Metazoa</taxon>
        <taxon>Spiralia</taxon>
        <taxon>Lophotrochozoa</taxon>
        <taxon>Mollusca</taxon>
        <taxon>Gastropoda</taxon>
        <taxon>Heterobranchia</taxon>
        <taxon>Euthyneura</taxon>
        <taxon>Panpulmonata</taxon>
        <taxon>Hygrophila</taxon>
        <taxon>Lymnaeoidea</taxon>
        <taxon>Planorbidae</taxon>
        <taxon>Biomphalaria</taxon>
    </lineage>
</organism>
<proteinExistence type="predicted"/>
<keyword evidence="1 2" id="KW-0732">Signal</keyword>
<evidence type="ECO:0000256" key="2">
    <source>
        <dbReference type="SAM" id="SignalP"/>
    </source>
</evidence>
<dbReference type="AlphaFoldDB" id="A0A9W3AR96"/>
<evidence type="ECO:0000256" key="1">
    <source>
        <dbReference type="ARBA" id="ARBA00022729"/>
    </source>
</evidence>
<dbReference type="SUPFAM" id="SSF63707">
    <property type="entry name" value="Ganglioside M2 (gm2) activator"/>
    <property type="match status" value="1"/>
</dbReference>
<dbReference type="GO" id="GO:0009898">
    <property type="term" value="C:cytoplasmic side of plasma membrane"/>
    <property type="evidence" value="ECO:0007669"/>
    <property type="project" value="TreeGrafter"/>
</dbReference>
<feature type="chain" id="PRO_5040979063" evidence="2">
    <location>
        <begin position="20"/>
        <end position="217"/>
    </location>
</feature>
<evidence type="ECO:0000313" key="4">
    <source>
        <dbReference type="Proteomes" id="UP001165740"/>
    </source>
</evidence>
<dbReference type="InterPro" id="IPR036846">
    <property type="entry name" value="GM2-AP_sf"/>
</dbReference>
<dbReference type="GeneID" id="106076271"/>
<dbReference type="PANTHER" id="PTHR17357:SF0">
    <property type="entry name" value="GANGLIOSIDE GM2 ACTIVATOR"/>
    <property type="match status" value="1"/>
</dbReference>
<dbReference type="OMA" id="NNIPCTC"/>
<dbReference type="PANTHER" id="PTHR17357">
    <property type="entry name" value="GM2 GANGLIOSIDE ACTIVATOR PROTEIN"/>
    <property type="match status" value="1"/>
</dbReference>
<dbReference type="GO" id="GO:0006689">
    <property type="term" value="P:ganglioside catabolic process"/>
    <property type="evidence" value="ECO:0007669"/>
    <property type="project" value="InterPro"/>
</dbReference>
<accession>A0A9W3AR96</accession>
<dbReference type="RefSeq" id="XP_055889733.1">
    <property type="nucleotide sequence ID" value="XM_056033758.1"/>
</dbReference>
<protein>
    <submittedName>
        <fullName evidence="5">Ganglioside GM2 activator-like</fullName>
    </submittedName>
</protein>
<keyword evidence="4" id="KW-1185">Reference proteome</keyword>
<evidence type="ECO:0000259" key="3">
    <source>
        <dbReference type="Pfam" id="PF02221"/>
    </source>
</evidence>
<dbReference type="GO" id="GO:0005319">
    <property type="term" value="F:lipid transporter activity"/>
    <property type="evidence" value="ECO:0007669"/>
    <property type="project" value="TreeGrafter"/>
</dbReference>
<dbReference type="InterPro" id="IPR003172">
    <property type="entry name" value="ML_dom"/>
</dbReference>
<feature type="signal peptide" evidence="2">
    <location>
        <begin position="1"/>
        <end position="19"/>
    </location>
</feature>
<name>A0A9W3AR96_BIOGL</name>
<evidence type="ECO:0000313" key="5">
    <source>
        <dbReference type="RefSeq" id="XP_055889733.1"/>
    </source>
</evidence>
<gene>
    <name evidence="5" type="primary">LOC106076271</name>
</gene>
<sequence length="217" mass="24031">MNLWVFLFTVAVAVVPSFSRKMNLTECNGNNTQPLLTLNSYSFVPYPINSPGSLTVSVSVTVNRPVPVGGLRMKVLIQREIIALINIPCTDNIGSCTYDVCHLLDYFKNSSCPQQLIDNNIPCTCDTIQPGTYDLINQTFQVPDITKLTSWSTLALGDYVVKFDLKDGVTGEDVYCLGGKINIKDPNACDGFLCSLFGRRALNNLEALGALLWHWIW</sequence>
<dbReference type="OrthoDB" id="6409159at2759"/>
<dbReference type="Proteomes" id="UP001165740">
    <property type="component" value="Chromosome 6"/>
</dbReference>
<dbReference type="InterPro" id="IPR028996">
    <property type="entry name" value="GM2-AP"/>
</dbReference>
<dbReference type="Gene3D" id="2.70.220.10">
    <property type="entry name" value="Ganglioside GM2 activator"/>
    <property type="match status" value="1"/>
</dbReference>
<feature type="domain" description="MD-2-related lipid-recognition" evidence="3">
    <location>
        <begin position="23"/>
        <end position="182"/>
    </location>
</feature>
<dbReference type="Pfam" id="PF02221">
    <property type="entry name" value="E1_DerP2_DerF2"/>
    <property type="match status" value="1"/>
</dbReference>
<reference evidence="5" key="1">
    <citation type="submission" date="2025-08" db="UniProtKB">
        <authorList>
            <consortium name="RefSeq"/>
        </authorList>
    </citation>
    <scope>IDENTIFICATION</scope>
</reference>
<dbReference type="GO" id="GO:0008047">
    <property type="term" value="F:enzyme activator activity"/>
    <property type="evidence" value="ECO:0007669"/>
    <property type="project" value="InterPro"/>
</dbReference>